<dbReference type="InterPro" id="IPR011009">
    <property type="entry name" value="Kinase-like_dom_sf"/>
</dbReference>
<name>A0A1Q9BSL3_SYMMI</name>
<organism evidence="6 7">
    <name type="scientific">Symbiodinium microadriaticum</name>
    <name type="common">Dinoflagellate</name>
    <name type="synonym">Zooxanthella microadriatica</name>
    <dbReference type="NCBI Taxonomy" id="2951"/>
    <lineage>
        <taxon>Eukaryota</taxon>
        <taxon>Sar</taxon>
        <taxon>Alveolata</taxon>
        <taxon>Dinophyceae</taxon>
        <taxon>Suessiales</taxon>
        <taxon>Symbiodiniaceae</taxon>
        <taxon>Symbiodinium</taxon>
    </lineage>
</organism>
<evidence type="ECO:0000256" key="4">
    <source>
        <dbReference type="RuleBase" id="RU000304"/>
    </source>
</evidence>
<dbReference type="Proteomes" id="UP000186817">
    <property type="component" value="Unassembled WGS sequence"/>
</dbReference>
<evidence type="ECO:0000256" key="1">
    <source>
        <dbReference type="ARBA" id="ARBA00022741"/>
    </source>
</evidence>
<comment type="similarity">
    <text evidence="4">Belongs to the protein kinase superfamily.</text>
</comment>
<dbReference type="PANTHER" id="PTHR24359">
    <property type="entry name" value="SERINE/THREONINE-PROTEIN KINASE SBK1"/>
    <property type="match status" value="1"/>
</dbReference>
<dbReference type="GO" id="GO:0004674">
    <property type="term" value="F:protein serine/threonine kinase activity"/>
    <property type="evidence" value="ECO:0007669"/>
    <property type="project" value="UniProtKB-KW"/>
</dbReference>
<dbReference type="GO" id="GO:0005524">
    <property type="term" value="F:ATP binding"/>
    <property type="evidence" value="ECO:0007669"/>
    <property type="project" value="UniProtKB-UniRule"/>
</dbReference>
<dbReference type="PROSITE" id="PS00107">
    <property type="entry name" value="PROTEIN_KINASE_ATP"/>
    <property type="match status" value="1"/>
</dbReference>
<evidence type="ECO:0000259" key="5">
    <source>
        <dbReference type="PROSITE" id="PS50011"/>
    </source>
</evidence>
<dbReference type="OrthoDB" id="418257at2759"/>
<reference evidence="6 7" key="1">
    <citation type="submission" date="2016-02" db="EMBL/GenBank/DDBJ databases">
        <title>Genome analysis of coral dinoflagellate symbionts highlights evolutionary adaptations to a symbiotic lifestyle.</title>
        <authorList>
            <person name="Aranda M."/>
            <person name="Li Y."/>
            <person name="Liew Y.J."/>
            <person name="Baumgarten S."/>
            <person name="Simakov O."/>
            <person name="Wilson M."/>
            <person name="Piel J."/>
            <person name="Ashoor H."/>
            <person name="Bougouffa S."/>
            <person name="Bajic V.B."/>
            <person name="Ryu T."/>
            <person name="Ravasi T."/>
            <person name="Bayer T."/>
            <person name="Micklem G."/>
            <person name="Kim H."/>
            <person name="Bhak J."/>
            <person name="Lajeunesse T.C."/>
            <person name="Voolstra C.R."/>
        </authorList>
    </citation>
    <scope>NUCLEOTIDE SEQUENCE [LARGE SCALE GENOMIC DNA]</scope>
    <source>
        <strain evidence="6 7">CCMP2467</strain>
    </source>
</reference>
<dbReference type="InterPro" id="IPR017441">
    <property type="entry name" value="Protein_kinase_ATP_BS"/>
</dbReference>
<accession>A0A1Q9BSL3</accession>
<feature type="domain" description="Protein kinase" evidence="5">
    <location>
        <begin position="143"/>
        <end position="335"/>
    </location>
</feature>
<dbReference type="PROSITE" id="PS50011">
    <property type="entry name" value="PROTEIN_KINASE_DOM"/>
    <property type="match status" value="1"/>
</dbReference>
<dbReference type="SMART" id="SM00220">
    <property type="entry name" value="S_TKc"/>
    <property type="match status" value="1"/>
</dbReference>
<dbReference type="InterPro" id="IPR000719">
    <property type="entry name" value="Prot_kinase_dom"/>
</dbReference>
<sequence length="335" mass="36731">MGRATLAETGGVRPPSAWSLFCAWVAREGLTDDRAKRFRIRGKRMLRNKVAMSLKWKHKKSKDVRQKFAALAKEKYEDNQKKAEVYRRARSFGVSSPKDFQKDVAVEVAQAPVAARQAEALEADLATREVLADSWSWTLGRSLSNFKPVGRGATGEVYFATFEGQPVAVKLTRGRGLQAAARGIDVQEEFAVLAALGQHPNVVRAFAVVTSSLGRPALVLERASESLHAKARRLKHDRLETSPAGRASLLRLFSQFVLGLSFVHGRSVLHLDVKPANILVFDDVRAALADFGHAEGVSENGCSVVGERVYTLDFRCPECLMAGGQKAGLLAMLNF</sequence>
<evidence type="ECO:0000256" key="2">
    <source>
        <dbReference type="ARBA" id="ARBA00022840"/>
    </source>
</evidence>
<dbReference type="Gene3D" id="1.10.510.10">
    <property type="entry name" value="Transferase(Phosphotransferase) domain 1"/>
    <property type="match status" value="1"/>
</dbReference>
<keyword evidence="6" id="KW-0418">Kinase</keyword>
<dbReference type="Gene3D" id="3.30.200.20">
    <property type="entry name" value="Phosphorylase Kinase, domain 1"/>
    <property type="match status" value="1"/>
</dbReference>
<keyword evidence="1 3" id="KW-0547">Nucleotide-binding</keyword>
<dbReference type="SUPFAM" id="SSF56112">
    <property type="entry name" value="Protein kinase-like (PK-like)"/>
    <property type="match status" value="1"/>
</dbReference>
<keyword evidence="4" id="KW-0723">Serine/threonine-protein kinase</keyword>
<keyword evidence="7" id="KW-1185">Reference proteome</keyword>
<dbReference type="InterPro" id="IPR008271">
    <property type="entry name" value="Ser/Thr_kinase_AS"/>
</dbReference>
<keyword evidence="2 3" id="KW-0067">ATP-binding</keyword>
<proteinExistence type="inferred from homology"/>
<evidence type="ECO:0000313" key="6">
    <source>
        <dbReference type="EMBL" id="OLP73656.1"/>
    </source>
</evidence>
<keyword evidence="6" id="KW-0808">Transferase</keyword>
<comment type="caution">
    <text evidence="6">The sequence shown here is derived from an EMBL/GenBank/DDBJ whole genome shotgun (WGS) entry which is preliminary data.</text>
</comment>
<evidence type="ECO:0000256" key="3">
    <source>
        <dbReference type="PROSITE-ProRule" id="PRU10141"/>
    </source>
</evidence>
<dbReference type="PANTHER" id="PTHR24359:SF1">
    <property type="entry name" value="INHIBITOR OF NUCLEAR FACTOR KAPPA-B KINASE EPSILON SUBUNIT HOMOLOG 1-RELATED"/>
    <property type="match status" value="1"/>
</dbReference>
<dbReference type="PROSITE" id="PS00108">
    <property type="entry name" value="PROTEIN_KINASE_ST"/>
    <property type="match status" value="1"/>
</dbReference>
<protein>
    <submittedName>
        <fullName evidence="6">Cyclin-dependent kinase 12</fullName>
    </submittedName>
</protein>
<dbReference type="EMBL" id="LSRX01005023">
    <property type="protein sequence ID" value="OLP73656.1"/>
    <property type="molecule type" value="Genomic_DNA"/>
</dbReference>
<feature type="binding site" evidence="3">
    <location>
        <position position="170"/>
    </location>
    <ligand>
        <name>ATP</name>
        <dbReference type="ChEBI" id="CHEBI:30616"/>
    </ligand>
</feature>
<dbReference type="AlphaFoldDB" id="A0A1Q9BSL3"/>
<gene>
    <name evidence="6" type="primary">cdtl-7</name>
    <name evidence="6" type="ORF">AK812_SmicGene47032</name>
</gene>
<evidence type="ECO:0000313" key="7">
    <source>
        <dbReference type="Proteomes" id="UP000186817"/>
    </source>
</evidence>
<dbReference type="Pfam" id="PF00069">
    <property type="entry name" value="Pkinase"/>
    <property type="match status" value="1"/>
</dbReference>